<comment type="caution">
    <text evidence="1">The sequence shown here is derived from an EMBL/GenBank/DDBJ whole genome shotgun (WGS) entry which is preliminary data.</text>
</comment>
<proteinExistence type="predicted"/>
<sequence length="67" mass="7954">MVSLEFSHKEIFVSISNAFNSVLLNSSYFGRNLCDLFFRFFTNFKSKNPINFHLILKLEGFSMVYFR</sequence>
<name>A0AAD1XB90_EUPCR</name>
<dbReference type="AlphaFoldDB" id="A0AAD1XB90"/>
<protein>
    <submittedName>
        <fullName evidence="1">Uncharacterized protein</fullName>
    </submittedName>
</protein>
<evidence type="ECO:0000313" key="1">
    <source>
        <dbReference type="EMBL" id="CAI2364155.1"/>
    </source>
</evidence>
<dbReference type="EMBL" id="CAMPGE010005302">
    <property type="protein sequence ID" value="CAI2364155.1"/>
    <property type="molecule type" value="Genomic_DNA"/>
</dbReference>
<gene>
    <name evidence="1" type="ORF">ECRASSUSDP1_LOCUS5497</name>
</gene>
<accession>A0AAD1XB90</accession>
<organism evidence="1 2">
    <name type="scientific">Euplotes crassus</name>
    <dbReference type="NCBI Taxonomy" id="5936"/>
    <lineage>
        <taxon>Eukaryota</taxon>
        <taxon>Sar</taxon>
        <taxon>Alveolata</taxon>
        <taxon>Ciliophora</taxon>
        <taxon>Intramacronucleata</taxon>
        <taxon>Spirotrichea</taxon>
        <taxon>Hypotrichia</taxon>
        <taxon>Euplotida</taxon>
        <taxon>Euplotidae</taxon>
        <taxon>Moneuplotes</taxon>
    </lineage>
</organism>
<dbReference type="Proteomes" id="UP001295684">
    <property type="component" value="Unassembled WGS sequence"/>
</dbReference>
<reference evidence="1" key="1">
    <citation type="submission" date="2023-07" db="EMBL/GenBank/DDBJ databases">
        <authorList>
            <consortium name="AG Swart"/>
            <person name="Singh M."/>
            <person name="Singh A."/>
            <person name="Seah K."/>
            <person name="Emmerich C."/>
        </authorList>
    </citation>
    <scope>NUCLEOTIDE SEQUENCE</scope>
    <source>
        <strain evidence="1">DP1</strain>
    </source>
</reference>
<keyword evidence="2" id="KW-1185">Reference proteome</keyword>
<evidence type="ECO:0000313" key="2">
    <source>
        <dbReference type="Proteomes" id="UP001295684"/>
    </source>
</evidence>